<comment type="caution">
    <text evidence="1">The sequence shown here is derived from an EMBL/GenBank/DDBJ whole genome shotgun (WGS) entry which is preliminary data.</text>
</comment>
<protein>
    <submittedName>
        <fullName evidence="1">Uncharacterized protein</fullName>
    </submittedName>
</protein>
<keyword evidence="2" id="KW-1185">Reference proteome</keyword>
<name>A0A0V1I3M2_9BILA</name>
<evidence type="ECO:0000313" key="2">
    <source>
        <dbReference type="Proteomes" id="UP000055024"/>
    </source>
</evidence>
<dbReference type="EMBL" id="JYDP01000009">
    <property type="protein sequence ID" value="KRZ16882.1"/>
    <property type="molecule type" value="Genomic_DNA"/>
</dbReference>
<sequence length="70" mass="8185">MTRRYSDFYTFNEQKLFKFVVQITSIVDPIRSDVKYVENAVICMPDTLFDSVCSVSDGLKKLKRTEIIIK</sequence>
<organism evidence="1 2">
    <name type="scientific">Trichinella zimbabwensis</name>
    <dbReference type="NCBI Taxonomy" id="268475"/>
    <lineage>
        <taxon>Eukaryota</taxon>
        <taxon>Metazoa</taxon>
        <taxon>Ecdysozoa</taxon>
        <taxon>Nematoda</taxon>
        <taxon>Enoplea</taxon>
        <taxon>Dorylaimia</taxon>
        <taxon>Trichinellida</taxon>
        <taxon>Trichinellidae</taxon>
        <taxon>Trichinella</taxon>
    </lineage>
</organism>
<dbReference type="Proteomes" id="UP000055024">
    <property type="component" value="Unassembled WGS sequence"/>
</dbReference>
<dbReference type="STRING" id="268475.A0A0V1I3M2"/>
<evidence type="ECO:0000313" key="1">
    <source>
        <dbReference type="EMBL" id="KRZ16882.1"/>
    </source>
</evidence>
<dbReference type="OrthoDB" id="5772781at2759"/>
<accession>A0A0V1I3M2</accession>
<dbReference type="AlphaFoldDB" id="A0A0V1I3M2"/>
<gene>
    <name evidence="1" type="ORF">T11_3377</name>
</gene>
<proteinExistence type="predicted"/>
<reference evidence="1 2" key="1">
    <citation type="submission" date="2015-01" db="EMBL/GenBank/DDBJ databases">
        <title>Evolution of Trichinella species and genotypes.</title>
        <authorList>
            <person name="Korhonen P.K."/>
            <person name="Edoardo P."/>
            <person name="Giuseppe L.R."/>
            <person name="Gasser R.B."/>
        </authorList>
    </citation>
    <scope>NUCLEOTIDE SEQUENCE [LARGE SCALE GENOMIC DNA]</scope>
    <source>
        <strain evidence="1">ISS1029</strain>
    </source>
</reference>